<proteinExistence type="predicted"/>
<dbReference type="SUPFAM" id="SSF158682">
    <property type="entry name" value="TerB-like"/>
    <property type="match status" value="1"/>
</dbReference>
<dbReference type="Proteomes" id="UP000287996">
    <property type="component" value="Unassembled WGS sequence"/>
</dbReference>
<dbReference type="EMBL" id="PIQH01000003">
    <property type="protein sequence ID" value="RUO80839.1"/>
    <property type="molecule type" value="Genomic_DNA"/>
</dbReference>
<organism evidence="2 3">
    <name type="scientific">Idiomarina tyrosinivorans</name>
    <dbReference type="NCBI Taxonomy" id="1445662"/>
    <lineage>
        <taxon>Bacteria</taxon>
        <taxon>Pseudomonadati</taxon>
        <taxon>Pseudomonadota</taxon>
        <taxon>Gammaproteobacteria</taxon>
        <taxon>Alteromonadales</taxon>
        <taxon>Idiomarinaceae</taxon>
        <taxon>Idiomarina</taxon>
    </lineage>
</organism>
<sequence>MFAALQSLLNKAKDNQASLSPLPQIDGLSEAQVQGLVLMSEMSRADNQRDGTETRWIITQLVKESGLSEQQATAAFEKASDYGEGASSLQEVTAPLKALSYPDRVQLIKQLWQTAYADGKLDPYEEAMMRQIADLLYLRHSDYIKTKLEVTGE</sequence>
<dbReference type="Gene3D" id="1.10.3680.10">
    <property type="entry name" value="TerB-like"/>
    <property type="match status" value="1"/>
</dbReference>
<dbReference type="CDD" id="cd07313">
    <property type="entry name" value="terB_like_2"/>
    <property type="match status" value="1"/>
</dbReference>
<dbReference type="InterPro" id="IPR029024">
    <property type="entry name" value="TerB-like"/>
</dbReference>
<feature type="domain" description="Co-chaperone DjlA N-terminal" evidence="1">
    <location>
        <begin position="36"/>
        <end position="147"/>
    </location>
</feature>
<protein>
    <submittedName>
        <fullName evidence="2">TerB family tellurite resistance protein</fullName>
    </submittedName>
</protein>
<dbReference type="RefSeq" id="WP_126841367.1">
    <property type="nucleotide sequence ID" value="NZ_PIQH01000003.1"/>
</dbReference>
<dbReference type="Pfam" id="PF05099">
    <property type="entry name" value="TerB"/>
    <property type="match status" value="1"/>
</dbReference>
<evidence type="ECO:0000259" key="1">
    <source>
        <dbReference type="Pfam" id="PF05099"/>
    </source>
</evidence>
<accession>A0A432ZSH1</accession>
<dbReference type="OrthoDB" id="5294347at2"/>
<reference evidence="2 3" key="1">
    <citation type="journal article" date="2011" name="Front. Microbiol.">
        <title>Genomic signatures of strain selection and enhancement in Bacillus atrophaeus var. globigii, a historical biowarfare simulant.</title>
        <authorList>
            <person name="Gibbons H.S."/>
            <person name="Broomall S.M."/>
            <person name="McNew L.A."/>
            <person name="Daligault H."/>
            <person name="Chapman C."/>
            <person name="Bruce D."/>
            <person name="Karavis M."/>
            <person name="Krepps M."/>
            <person name="McGregor P.A."/>
            <person name="Hong C."/>
            <person name="Park K.H."/>
            <person name="Akmal A."/>
            <person name="Feldman A."/>
            <person name="Lin J.S."/>
            <person name="Chang W.E."/>
            <person name="Higgs B.W."/>
            <person name="Demirev P."/>
            <person name="Lindquist J."/>
            <person name="Liem A."/>
            <person name="Fochler E."/>
            <person name="Read T.D."/>
            <person name="Tapia R."/>
            <person name="Johnson S."/>
            <person name="Bishop-Lilly K.A."/>
            <person name="Detter C."/>
            <person name="Han C."/>
            <person name="Sozhamannan S."/>
            <person name="Rosenzweig C.N."/>
            <person name="Skowronski E.W."/>
        </authorList>
    </citation>
    <scope>NUCLEOTIDE SEQUENCE [LARGE SCALE GENOMIC DNA]</scope>
    <source>
        <strain evidence="2 3">CC-PW-9</strain>
    </source>
</reference>
<dbReference type="AlphaFoldDB" id="A0A432ZSH1"/>
<dbReference type="InterPro" id="IPR007791">
    <property type="entry name" value="DjlA_N"/>
</dbReference>
<gene>
    <name evidence="2" type="ORF">CWI84_04445</name>
</gene>
<name>A0A432ZSH1_9GAMM</name>
<keyword evidence="3" id="KW-1185">Reference proteome</keyword>
<evidence type="ECO:0000313" key="3">
    <source>
        <dbReference type="Proteomes" id="UP000287996"/>
    </source>
</evidence>
<evidence type="ECO:0000313" key="2">
    <source>
        <dbReference type="EMBL" id="RUO80839.1"/>
    </source>
</evidence>
<comment type="caution">
    <text evidence="2">The sequence shown here is derived from an EMBL/GenBank/DDBJ whole genome shotgun (WGS) entry which is preliminary data.</text>
</comment>